<dbReference type="AlphaFoldDB" id="A0A5C3K932"/>
<protein>
    <submittedName>
        <fullName evidence="2">Uncharacterized protein</fullName>
    </submittedName>
</protein>
<evidence type="ECO:0000256" key="1">
    <source>
        <dbReference type="SAM" id="MobiDB-lite"/>
    </source>
</evidence>
<feature type="non-terminal residue" evidence="2">
    <location>
        <position position="62"/>
    </location>
</feature>
<dbReference type="Proteomes" id="UP000307440">
    <property type="component" value="Unassembled WGS sequence"/>
</dbReference>
<feature type="compositionally biased region" description="Basic and acidic residues" evidence="1">
    <location>
        <begin position="38"/>
        <end position="55"/>
    </location>
</feature>
<dbReference type="OrthoDB" id="3366231at2759"/>
<evidence type="ECO:0000313" key="2">
    <source>
        <dbReference type="EMBL" id="TFK16357.1"/>
    </source>
</evidence>
<evidence type="ECO:0000313" key="3">
    <source>
        <dbReference type="Proteomes" id="UP000307440"/>
    </source>
</evidence>
<feature type="non-terminal residue" evidence="2">
    <location>
        <position position="1"/>
    </location>
</feature>
<feature type="region of interest" description="Disordered" evidence="1">
    <location>
        <begin position="38"/>
        <end position="62"/>
    </location>
</feature>
<organism evidence="2 3">
    <name type="scientific">Coprinopsis marcescibilis</name>
    <name type="common">Agaric fungus</name>
    <name type="synonym">Psathyrella marcescibilis</name>
    <dbReference type="NCBI Taxonomy" id="230819"/>
    <lineage>
        <taxon>Eukaryota</taxon>
        <taxon>Fungi</taxon>
        <taxon>Dikarya</taxon>
        <taxon>Basidiomycota</taxon>
        <taxon>Agaricomycotina</taxon>
        <taxon>Agaricomycetes</taxon>
        <taxon>Agaricomycetidae</taxon>
        <taxon>Agaricales</taxon>
        <taxon>Agaricineae</taxon>
        <taxon>Psathyrellaceae</taxon>
        <taxon>Coprinopsis</taxon>
    </lineage>
</organism>
<proteinExistence type="predicted"/>
<dbReference type="EMBL" id="ML210918">
    <property type="protein sequence ID" value="TFK16357.1"/>
    <property type="molecule type" value="Genomic_DNA"/>
</dbReference>
<accession>A0A5C3K932</accession>
<reference evidence="2 3" key="1">
    <citation type="journal article" date="2019" name="Nat. Ecol. Evol.">
        <title>Megaphylogeny resolves global patterns of mushroom evolution.</title>
        <authorList>
            <person name="Varga T."/>
            <person name="Krizsan K."/>
            <person name="Foldi C."/>
            <person name="Dima B."/>
            <person name="Sanchez-Garcia M."/>
            <person name="Sanchez-Ramirez S."/>
            <person name="Szollosi G.J."/>
            <person name="Szarkandi J.G."/>
            <person name="Papp V."/>
            <person name="Albert L."/>
            <person name="Andreopoulos W."/>
            <person name="Angelini C."/>
            <person name="Antonin V."/>
            <person name="Barry K.W."/>
            <person name="Bougher N.L."/>
            <person name="Buchanan P."/>
            <person name="Buyck B."/>
            <person name="Bense V."/>
            <person name="Catcheside P."/>
            <person name="Chovatia M."/>
            <person name="Cooper J."/>
            <person name="Damon W."/>
            <person name="Desjardin D."/>
            <person name="Finy P."/>
            <person name="Geml J."/>
            <person name="Haridas S."/>
            <person name="Hughes K."/>
            <person name="Justo A."/>
            <person name="Karasinski D."/>
            <person name="Kautmanova I."/>
            <person name="Kiss B."/>
            <person name="Kocsube S."/>
            <person name="Kotiranta H."/>
            <person name="LaButti K.M."/>
            <person name="Lechner B.E."/>
            <person name="Liimatainen K."/>
            <person name="Lipzen A."/>
            <person name="Lukacs Z."/>
            <person name="Mihaltcheva S."/>
            <person name="Morgado L.N."/>
            <person name="Niskanen T."/>
            <person name="Noordeloos M.E."/>
            <person name="Ohm R.A."/>
            <person name="Ortiz-Santana B."/>
            <person name="Ovrebo C."/>
            <person name="Racz N."/>
            <person name="Riley R."/>
            <person name="Savchenko A."/>
            <person name="Shiryaev A."/>
            <person name="Soop K."/>
            <person name="Spirin V."/>
            <person name="Szebenyi C."/>
            <person name="Tomsovsky M."/>
            <person name="Tulloss R.E."/>
            <person name="Uehling J."/>
            <person name="Grigoriev I.V."/>
            <person name="Vagvolgyi C."/>
            <person name="Papp T."/>
            <person name="Martin F.M."/>
            <person name="Miettinen O."/>
            <person name="Hibbett D.S."/>
            <person name="Nagy L.G."/>
        </authorList>
    </citation>
    <scope>NUCLEOTIDE SEQUENCE [LARGE SCALE GENOMIC DNA]</scope>
    <source>
        <strain evidence="2 3">CBS 121175</strain>
    </source>
</reference>
<keyword evidence="3" id="KW-1185">Reference proteome</keyword>
<gene>
    <name evidence="2" type="ORF">FA15DRAFT_577377</name>
</gene>
<name>A0A5C3K932_COPMA</name>
<sequence length="62" mass="7227">FLIDRLLSQFGRSLKSFDVMPLPQQDWAAMLGNPLIRDQRDYDGDEQTHLAEERIPTLNPEQ</sequence>